<dbReference type="EMBL" id="FCOI02000008">
    <property type="protein sequence ID" value="SAK60568.1"/>
    <property type="molecule type" value="Genomic_DNA"/>
</dbReference>
<dbReference type="InterPro" id="IPR029069">
    <property type="entry name" value="HotDog_dom_sf"/>
</dbReference>
<dbReference type="Gene3D" id="3.10.129.10">
    <property type="entry name" value="Hotdog Thioesterase"/>
    <property type="match status" value="1"/>
</dbReference>
<name>A0A158ARI6_9BURK</name>
<dbReference type="OrthoDB" id="7183822at2"/>
<evidence type="ECO:0000313" key="3">
    <source>
        <dbReference type="Proteomes" id="UP000054624"/>
    </source>
</evidence>
<dbReference type="GO" id="GO:0019171">
    <property type="term" value="F:(3R)-hydroxyacyl-[acyl-carrier-protein] dehydratase activity"/>
    <property type="evidence" value="ECO:0007669"/>
    <property type="project" value="TreeGrafter"/>
</dbReference>
<dbReference type="InterPro" id="IPR052741">
    <property type="entry name" value="Mitochondrial_HTD2"/>
</dbReference>
<keyword evidence="3" id="KW-1185">Reference proteome</keyword>
<gene>
    <name evidence="2" type="ORF">AWB76_02927</name>
</gene>
<protein>
    <submittedName>
        <fullName evidence="2">Acyl-CoA dehydrogenase</fullName>
    </submittedName>
</protein>
<dbReference type="PANTHER" id="PTHR28152">
    <property type="entry name" value="HYDROXYACYL-THIOESTER DEHYDRATASE TYPE 2, MITOCHONDRIAL"/>
    <property type="match status" value="1"/>
</dbReference>
<dbReference type="Proteomes" id="UP000054624">
    <property type="component" value="Unassembled WGS sequence"/>
</dbReference>
<feature type="domain" description="FAS1-like dehydratase" evidence="1">
    <location>
        <begin position="74"/>
        <end position="132"/>
    </location>
</feature>
<dbReference type="SUPFAM" id="SSF54637">
    <property type="entry name" value="Thioesterase/thiol ester dehydrase-isomerase"/>
    <property type="match status" value="2"/>
</dbReference>
<dbReference type="Pfam" id="PF13452">
    <property type="entry name" value="FAS1_DH_region"/>
    <property type="match status" value="1"/>
</dbReference>
<accession>A0A158ARI6</accession>
<evidence type="ECO:0000313" key="2">
    <source>
        <dbReference type="EMBL" id="SAK60568.1"/>
    </source>
</evidence>
<organism evidence="2 3">
    <name type="scientific">Caballeronia temeraria</name>
    <dbReference type="NCBI Taxonomy" id="1777137"/>
    <lineage>
        <taxon>Bacteria</taxon>
        <taxon>Pseudomonadati</taxon>
        <taxon>Pseudomonadota</taxon>
        <taxon>Betaproteobacteria</taxon>
        <taxon>Burkholderiales</taxon>
        <taxon>Burkholderiaceae</taxon>
        <taxon>Caballeronia</taxon>
    </lineage>
</organism>
<dbReference type="AlphaFoldDB" id="A0A158ARI6"/>
<dbReference type="RefSeq" id="WP_061160778.1">
    <property type="nucleotide sequence ID" value="NZ_FCOI02000008.1"/>
</dbReference>
<dbReference type="STRING" id="1777137.AWB76_02927"/>
<sequence>MNSRSEAFQERTEQAADFVAPTHAAGLSATLDYAQPPIDGDALPPLWHWIFFRPSAAQSLIAEDGHPKKGDFLPDLGLPRRMWAGGRLRFESPIIVGKTIARESRILDVTEKQGRTGKLGFVTVAHRISCDGALAIEEEHDIVYREPAAPGAPAPTPTAAPADATWQRTLVPDEVLLFRYSALTFNGHRIHYDKPYVTEVEGYPGLVVHGPLIATLLLDLVRRQRPDGRVVEFAFKAMRPCFAGNALHLCGKPSADGKTVELWSNDHEGWIGMTARATLA</sequence>
<evidence type="ECO:0000259" key="1">
    <source>
        <dbReference type="Pfam" id="PF13452"/>
    </source>
</evidence>
<proteinExistence type="predicted"/>
<dbReference type="PANTHER" id="PTHR28152:SF1">
    <property type="entry name" value="HYDROXYACYL-THIOESTER DEHYDRATASE TYPE 2, MITOCHONDRIAL"/>
    <property type="match status" value="1"/>
</dbReference>
<reference evidence="3" key="1">
    <citation type="submission" date="2016-01" db="EMBL/GenBank/DDBJ databases">
        <authorList>
            <person name="Peeters Charlotte."/>
        </authorList>
    </citation>
    <scope>NUCLEOTIDE SEQUENCE [LARGE SCALE GENOMIC DNA]</scope>
</reference>
<dbReference type="InterPro" id="IPR039569">
    <property type="entry name" value="FAS1-like_DH_region"/>
</dbReference>